<organism evidence="6">
    <name type="scientific">Oscillatoriales cyanobacterium SpSt-418</name>
    <dbReference type="NCBI Taxonomy" id="2282169"/>
    <lineage>
        <taxon>Bacteria</taxon>
        <taxon>Bacillati</taxon>
        <taxon>Cyanobacteriota</taxon>
        <taxon>Cyanophyceae</taxon>
        <taxon>Oscillatoriophycideae</taxon>
        <taxon>Oscillatoriales</taxon>
    </lineage>
</organism>
<dbReference type="Gene3D" id="3.40.50.2000">
    <property type="entry name" value="Glycogen Phosphorylase B"/>
    <property type="match status" value="2"/>
</dbReference>
<keyword evidence="2 6" id="KW-0808">Transferase</keyword>
<dbReference type="GO" id="GO:0008713">
    <property type="term" value="F:ADP-heptose-lipopolysaccharide heptosyltransferase activity"/>
    <property type="evidence" value="ECO:0007669"/>
    <property type="project" value="UniProtKB-EC"/>
</dbReference>
<dbReference type="GO" id="GO:0005829">
    <property type="term" value="C:cytosol"/>
    <property type="evidence" value="ECO:0007669"/>
    <property type="project" value="TreeGrafter"/>
</dbReference>
<comment type="caution">
    <text evidence="6">The sequence shown here is derived from an EMBL/GenBank/DDBJ whole genome shotgun (WGS) entry which is preliminary data.</text>
</comment>
<dbReference type="SUPFAM" id="SSF53756">
    <property type="entry name" value="UDP-Glycosyltransferase/glycogen phosphorylase"/>
    <property type="match status" value="1"/>
</dbReference>
<dbReference type="NCBIfam" id="TIGR02195">
    <property type="entry name" value="heptsyl_trn_II"/>
    <property type="match status" value="1"/>
</dbReference>
<evidence type="ECO:0000256" key="4">
    <source>
        <dbReference type="ARBA" id="ARBA00044042"/>
    </source>
</evidence>
<dbReference type="EC" id="2.4.99.24" evidence="4"/>
<comment type="similarity">
    <text evidence="3">Belongs to the glycosyltransferase 9 family.</text>
</comment>
<dbReference type="AlphaFoldDB" id="A0A7C3PI15"/>
<dbReference type="InterPro" id="IPR011910">
    <property type="entry name" value="RfaF"/>
</dbReference>
<comment type="catalytic activity">
    <reaction evidence="5">
        <text>an L-alpha-D-Hep-(1-&gt;5)-[alpha-Kdo-(2-&gt;4)]-alpha-Kdo-(2-&gt;6)-lipid A + ADP-L-glycero-beta-D-manno-heptose = an L-alpha-D-Hep-(1-&gt;3)-L-alpha-D-Hep-(1-&gt;5)-[alpha-Kdo-(2-&gt;4)]-alpha-Kdo-(2-&gt;6)-lipid A + ADP + H(+)</text>
        <dbReference type="Rhea" id="RHEA:74071"/>
        <dbReference type="ChEBI" id="CHEBI:15378"/>
        <dbReference type="ChEBI" id="CHEBI:61506"/>
        <dbReference type="ChEBI" id="CHEBI:193068"/>
        <dbReference type="ChEBI" id="CHEBI:193069"/>
        <dbReference type="ChEBI" id="CHEBI:456216"/>
        <dbReference type="EC" id="2.4.99.24"/>
    </reaction>
</comment>
<keyword evidence="1" id="KW-0328">Glycosyltransferase</keyword>
<sequence>MADWKTAKKILCIRLDTIGDVIMTTPAMRALKQSVPNRQITLMTSSAGAAVASLIPEIDDLIVYDSPWLKATAPRINSEPEYQMIEQLRQAQFDAAIIFTVYSQNPLPSAFICYMAGIPLRLAHCHENPYQLLTDWIKDPEPDQLTRHEVSRQLDLVASVGCAIADKAMRLTGYESAKQQVQQKLKQQGVDLQRPWLVIHPGATAPSRRYPPESFALVARSLAHLEGFQVVFTGTQPEDELVESIRQMMQAPSHSLVGQLSLNELTALLAISPLIISNNTGPVHIAAAVGTPVIDLYALTNLQHTPWGIPHRLLYHDVPCRICYKSICPEGHHHCLRLLEPETVVQATLELLAETRLEPALSY</sequence>
<evidence type="ECO:0000256" key="2">
    <source>
        <dbReference type="ARBA" id="ARBA00022679"/>
    </source>
</evidence>
<dbReference type="Pfam" id="PF01075">
    <property type="entry name" value="Glyco_transf_9"/>
    <property type="match status" value="1"/>
</dbReference>
<accession>A0A7C3PI15</accession>
<dbReference type="PANTHER" id="PTHR30160:SF1">
    <property type="entry name" value="LIPOPOLYSACCHARIDE 1,2-N-ACETYLGLUCOSAMINETRANSFERASE-RELATED"/>
    <property type="match status" value="1"/>
</dbReference>
<evidence type="ECO:0000256" key="3">
    <source>
        <dbReference type="ARBA" id="ARBA00043995"/>
    </source>
</evidence>
<name>A0A7C3PI15_9CYAN</name>
<reference evidence="6" key="1">
    <citation type="journal article" date="2020" name="mSystems">
        <title>Genome- and Community-Level Interaction Insights into Carbon Utilization and Element Cycling Functions of Hydrothermarchaeota in Hydrothermal Sediment.</title>
        <authorList>
            <person name="Zhou Z."/>
            <person name="Liu Y."/>
            <person name="Xu W."/>
            <person name="Pan J."/>
            <person name="Luo Z.H."/>
            <person name="Li M."/>
        </authorList>
    </citation>
    <scope>NUCLEOTIDE SEQUENCE [LARGE SCALE GENOMIC DNA]</scope>
    <source>
        <strain evidence="6">SpSt-418</strain>
    </source>
</reference>
<dbReference type="InterPro" id="IPR002201">
    <property type="entry name" value="Glyco_trans_9"/>
</dbReference>
<gene>
    <name evidence="6" type="primary">waaF</name>
    <name evidence="6" type="ORF">ENR64_28510</name>
</gene>
<evidence type="ECO:0000256" key="1">
    <source>
        <dbReference type="ARBA" id="ARBA00022676"/>
    </source>
</evidence>
<dbReference type="CDD" id="cd03789">
    <property type="entry name" value="GT9_LPS_heptosyltransferase"/>
    <property type="match status" value="1"/>
</dbReference>
<dbReference type="InterPro" id="IPR051199">
    <property type="entry name" value="LPS_LOS_Heptosyltrfase"/>
</dbReference>
<dbReference type="GO" id="GO:0009244">
    <property type="term" value="P:lipopolysaccharide core region biosynthetic process"/>
    <property type="evidence" value="ECO:0007669"/>
    <property type="project" value="TreeGrafter"/>
</dbReference>
<evidence type="ECO:0000256" key="5">
    <source>
        <dbReference type="ARBA" id="ARBA00047503"/>
    </source>
</evidence>
<proteinExistence type="inferred from homology"/>
<dbReference type="EMBL" id="DSRU01000428">
    <property type="protein sequence ID" value="HFN01613.1"/>
    <property type="molecule type" value="Genomic_DNA"/>
</dbReference>
<dbReference type="PANTHER" id="PTHR30160">
    <property type="entry name" value="TETRAACYLDISACCHARIDE 4'-KINASE-RELATED"/>
    <property type="match status" value="1"/>
</dbReference>
<protein>
    <recommendedName>
        <fullName evidence="4">lipopolysaccharide heptosyltransferase II</fullName>
        <ecNumber evidence="4">2.4.99.24</ecNumber>
    </recommendedName>
</protein>
<evidence type="ECO:0000313" key="6">
    <source>
        <dbReference type="EMBL" id="HFN01613.1"/>
    </source>
</evidence>